<dbReference type="Proteomes" id="UP000250140">
    <property type="component" value="Unassembled WGS sequence"/>
</dbReference>
<protein>
    <submittedName>
        <fullName evidence="2">TPR-like protein</fullName>
    </submittedName>
</protein>
<sequence>MCLPTPGLARAQKLLKSLTPHVLAYLQNYPLQNPLVEGEAMSGVEVLGVVAAVSQLTKYWLEVVNDISEFSNEMRGASSRINRLNCWVQDVIAITNSIKAHSGSQDGLIGPVVARCGLEAEALQSELQKLSIIMKGGKMAKIKGVILFNRKEKGITRLVESIERSKSTINICLLSKVSETLMTTPSVFERGCQQVDDQLSNISREVAARNCFQFPKLPVNHSIECASSKTPASVAFMVNIRRNGEFIGQNSILEDLSEKMKTANGRRRVALIGLGGVGKSQIALEYAYRAHISSPNKSVFWIQGANELDFEQDFIRIAPYAKAQGAGITTAVTCNMVKGWLESENSGNWLLIVDDVNTDTFFGEKLFHTLLPQNPNGSILFTCRNKQLALKFVLPMQLIKLRGMNNVDARELLLTHAGSLEDSEEDIDQLICCLEYMPLAMVRAGAYIAANSLSVSGYLQLFNESEANRANLLGAILMDSAASSRLSLPIVTSVISLQKIQREDELAIQFIAFMSCLSSRRIPNTLLPSPKSTIKNSQALGVLKAYSLIVENSSDGLFDMHPLVRLATRTWLKSTGQFSKWVLLAFNSMIQEFPSQTEKCGDIEKCELYLSHADTILKDHEKIFLGGGLPAVSAAHGSLISRISRYLTTKGSYRSARTFAESAVKWNKRAFGERGRHTLTALSNLAVIDHYLGGYSFAENLCIEVLVTRTKVLGENHEDTIDSLNNLALLYQEQGKHDAAEGMHRKALSLREKFLGPRHKDTLVSVNNLALALQSQQKHSAAEDMLQRALCGRQDLLGPFHPDTLTSTSNLGVFLQSQKHWEDAWEMHSLAFAGRQKIFGPDHHETLKSKGNLALVLQGQGLYNQAEEVLGEVLSGFQVILRNDHPDTLTTMSNLANLYRCQSKYAKAEKVTSRVLCARQKELGECHPETLSTMCDLSILLQCQRKYQAAKALGVYVLNARIRSLGEGHRDTQFSARHVTELQEDLQEWIQNGGEAYTSESDYGLGDALLWPLE</sequence>
<gene>
    <name evidence="2" type="ORF">AOQ84DRAFT_418015</name>
</gene>
<proteinExistence type="predicted"/>
<dbReference type="InterPro" id="IPR002182">
    <property type="entry name" value="NB-ARC"/>
</dbReference>
<dbReference type="Pfam" id="PF13374">
    <property type="entry name" value="TPR_10"/>
    <property type="match status" value="3"/>
</dbReference>
<reference evidence="2 3" key="1">
    <citation type="journal article" date="2016" name="Nat. Commun.">
        <title>Ectomycorrhizal ecology is imprinted in the genome of the dominant symbiotic fungus Cenococcum geophilum.</title>
        <authorList>
            <consortium name="DOE Joint Genome Institute"/>
            <person name="Peter M."/>
            <person name="Kohler A."/>
            <person name="Ohm R.A."/>
            <person name="Kuo A."/>
            <person name="Krutzmann J."/>
            <person name="Morin E."/>
            <person name="Arend M."/>
            <person name="Barry K.W."/>
            <person name="Binder M."/>
            <person name="Choi C."/>
            <person name="Clum A."/>
            <person name="Copeland A."/>
            <person name="Grisel N."/>
            <person name="Haridas S."/>
            <person name="Kipfer T."/>
            <person name="LaButti K."/>
            <person name="Lindquist E."/>
            <person name="Lipzen A."/>
            <person name="Maire R."/>
            <person name="Meier B."/>
            <person name="Mihaltcheva S."/>
            <person name="Molinier V."/>
            <person name="Murat C."/>
            <person name="Poggeler S."/>
            <person name="Quandt C.A."/>
            <person name="Sperisen C."/>
            <person name="Tritt A."/>
            <person name="Tisserant E."/>
            <person name="Crous P.W."/>
            <person name="Henrissat B."/>
            <person name="Nehls U."/>
            <person name="Egli S."/>
            <person name="Spatafora J.W."/>
            <person name="Grigoriev I.V."/>
            <person name="Martin F.M."/>
        </authorList>
    </citation>
    <scope>NUCLEOTIDE SEQUENCE [LARGE SCALE GENOMIC DNA]</scope>
    <source>
        <strain evidence="2 3">CBS 207.34</strain>
    </source>
</reference>
<dbReference type="OrthoDB" id="626167at2759"/>
<dbReference type="SUPFAM" id="SSF52540">
    <property type="entry name" value="P-loop containing nucleoside triphosphate hydrolases"/>
    <property type="match status" value="1"/>
</dbReference>
<name>A0A8E2JX18_9PEZI</name>
<organism evidence="2 3">
    <name type="scientific">Glonium stellatum</name>
    <dbReference type="NCBI Taxonomy" id="574774"/>
    <lineage>
        <taxon>Eukaryota</taxon>
        <taxon>Fungi</taxon>
        <taxon>Dikarya</taxon>
        <taxon>Ascomycota</taxon>
        <taxon>Pezizomycotina</taxon>
        <taxon>Dothideomycetes</taxon>
        <taxon>Pleosporomycetidae</taxon>
        <taxon>Gloniales</taxon>
        <taxon>Gloniaceae</taxon>
        <taxon>Glonium</taxon>
    </lineage>
</organism>
<dbReference type="InterPro" id="IPR011990">
    <property type="entry name" value="TPR-like_helical_dom_sf"/>
</dbReference>
<dbReference type="PANTHER" id="PTHR46082">
    <property type="entry name" value="ATP/GTP-BINDING PROTEIN-RELATED"/>
    <property type="match status" value="1"/>
</dbReference>
<evidence type="ECO:0000259" key="1">
    <source>
        <dbReference type="Pfam" id="PF00931"/>
    </source>
</evidence>
<dbReference type="SMART" id="SM00028">
    <property type="entry name" value="TPR"/>
    <property type="match status" value="2"/>
</dbReference>
<dbReference type="EMBL" id="KV748822">
    <property type="protein sequence ID" value="OCL12845.1"/>
    <property type="molecule type" value="Genomic_DNA"/>
</dbReference>
<dbReference type="SUPFAM" id="SSF48452">
    <property type="entry name" value="TPR-like"/>
    <property type="match status" value="3"/>
</dbReference>
<dbReference type="Gene3D" id="3.40.50.300">
    <property type="entry name" value="P-loop containing nucleotide triphosphate hydrolases"/>
    <property type="match status" value="1"/>
</dbReference>
<dbReference type="InterPro" id="IPR019734">
    <property type="entry name" value="TPR_rpt"/>
</dbReference>
<dbReference type="InterPro" id="IPR027417">
    <property type="entry name" value="P-loop_NTPase"/>
</dbReference>
<dbReference type="InterPro" id="IPR053137">
    <property type="entry name" value="NLR-like"/>
</dbReference>
<dbReference type="Pfam" id="PF00931">
    <property type="entry name" value="NB-ARC"/>
    <property type="match status" value="1"/>
</dbReference>
<feature type="domain" description="NB-ARC" evidence="1">
    <location>
        <begin position="252"/>
        <end position="415"/>
    </location>
</feature>
<evidence type="ECO:0000313" key="3">
    <source>
        <dbReference type="Proteomes" id="UP000250140"/>
    </source>
</evidence>
<evidence type="ECO:0000313" key="2">
    <source>
        <dbReference type="EMBL" id="OCL12845.1"/>
    </source>
</evidence>
<dbReference type="Pfam" id="PF13424">
    <property type="entry name" value="TPR_12"/>
    <property type="match status" value="2"/>
</dbReference>
<accession>A0A8E2JX18</accession>
<keyword evidence="3" id="KW-1185">Reference proteome</keyword>
<dbReference type="GO" id="GO:0043531">
    <property type="term" value="F:ADP binding"/>
    <property type="evidence" value="ECO:0007669"/>
    <property type="project" value="InterPro"/>
</dbReference>
<dbReference type="PANTHER" id="PTHR46082:SF6">
    <property type="entry name" value="AAA+ ATPASE DOMAIN-CONTAINING PROTEIN-RELATED"/>
    <property type="match status" value="1"/>
</dbReference>
<dbReference type="AlphaFoldDB" id="A0A8E2JX18"/>
<dbReference type="Gene3D" id="1.25.40.10">
    <property type="entry name" value="Tetratricopeptide repeat domain"/>
    <property type="match status" value="2"/>
</dbReference>